<dbReference type="PANTHER" id="PTHR24637:SF421">
    <property type="entry name" value="CUTICLE COLLAGEN DPY-2"/>
    <property type="match status" value="1"/>
</dbReference>
<evidence type="ECO:0000256" key="3">
    <source>
        <dbReference type="SAM" id="Phobius"/>
    </source>
</evidence>
<keyword evidence="1" id="KW-0677">Repeat</keyword>
<keyword evidence="3" id="KW-0472">Membrane</keyword>
<evidence type="ECO:0000259" key="4">
    <source>
        <dbReference type="Pfam" id="PF01484"/>
    </source>
</evidence>
<accession>A0A183CDX8</accession>
<sequence length="193" mass="20502">MNFDAQVKAYKLVAYSALTFSLAAVLSVSVMLPLMYNFVSHVRRQLNQNMVLSQTGHLLLSLLRVLLDKRTAVEEHKRDVRQRMAEVHLQQASVVQRRQASASRAARQVYPARRDGLDGTESLGNRAHPGVPGAVGAGSAICEATPPPCPRCPQGPPGPPEGPPGRPGPEGAPGEQGPKGPPGSPGEKGPIKN</sequence>
<feature type="region of interest" description="Disordered" evidence="2">
    <location>
        <begin position="95"/>
        <end position="193"/>
    </location>
</feature>
<feature type="transmembrane region" description="Helical" evidence="3">
    <location>
        <begin position="12"/>
        <end position="36"/>
    </location>
</feature>
<dbReference type="InterPro" id="IPR002486">
    <property type="entry name" value="Col_cuticle_N"/>
</dbReference>
<keyword evidence="3" id="KW-0812">Transmembrane</keyword>
<proteinExistence type="predicted"/>
<feature type="compositionally biased region" description="Low complexity" evidence="2">
    <location>
        <begin position="95"/>
        <end position="109"/>
    </location>
</feature>
<evidence type="ECO:0000256" key="1">
    <source>
        <dbReference type="ARBA" id="ARBA00022737"/>
    </source>
</evidence>
<evidence type="ECO:0000313" key="6">
    <source>
        <dbReference type="WBParaSite" id="GPLIN_001108200"/>
    </source>
</evidence>
<reference evidence="6" key="3">
    <citation type="submission" date="2016-06" db="UniProtKB">
        <authorList>
            <consortium name="WormBaseParasite"/>
        </authorList>
    </citation>
    <scope>IDENTIFICATION</scope>
</reference>
<protein>
    <submittedName>
        <fullName evidence="6">Col_cuticle_N domain-containing protein</fullName>
    </submittedName>
</protein>
<keyword evidence="3" id="KW-1133">Transmembrane helix</keyword>
<feature type="compositionally biased region" description="Pro residues" evidence="2">
    <location>
        <begin position="145"/>
        <end position="167"/>
    </location>
</feature>
<feature type="domain" description="Nematode cuticle collagen N-terminal" evidence="4">
    <location>
        <begin position="15"/>
        <end position="50"/>
    </location>
</feature>
<dbReference type="Proteomes" id="UP000050741">
    <property type="component" value="Unassembled WGS sequence"/>
</dbReference>
<dbReference type="WBParaSite" id="GPLIN_001108200">
    <property type="protein sequence ID" value="GPLIN_001108200"/>
    <property type="gene ID" value="GPLIN_001108200"/>
</dbReference>
<feature type="compositionally biased region" description="Low complexity" evidence="2">
    <location>
        <begin position="129"/>
        <end position="138"/>
    </location>
</feature>
<dbReference type="AlphaFoldDB" id="A0A183CDX8"/>
<reference evidence="5" key="1">
    <citation type="submission" date="2013-12" db="EMBL/GenBank/DDBJ databases">
        <authorList>
            <person name="Aslett M."/>
        </authorList>
    </citation>
    <scope>NUCLEOTIDE SEQUENCE [LARGE SCALE GENOMIC DNA]</scope>
    <source>
        <strain evidence="5">Lindley</strain>
    </source>
</reference>
<evidence type="ECO:0000313" key="5">
    <source>
        <dbReference type="Proteomes" id="UP000050741"/>
    </source>
</evidence>
<reference evidence="5" key="2">
    <citation type="submission" date="2014-05" db="EMBL/GenBank/DDBJ databases">
        <title>The genome and life-stage specific transcriptomes of Globodera pallida elucidate key aspects of plant parasitism by a cyst nematode.</title>
        <authorList>
            <person name="Cotton J.A."/>
            <person name="Lilley C.J."/>
            <person name="Jones L.M."/>
            <person name="Kikuchi T."/>
            <person name="Reid A.J."/>
            <person name="Thorpe P."/>
            <person name="Tsai I.J."/>
            <person name="Beasley H."/>
            <person name="Blok V."/>
            <person name="Cock P.J.A."/>
            <person name="Van den Akker S.E."/>
            <person name="Holroyd N."/>
            <person name="Hunt M."/>
            <person name="Mantelin S."/>
            <person name="Naghra H."/>
            <person name="Pain A."/>
            <person name="Palomares-Rius J.E."/>
            <person name="Zarowiecki M."/>
            <person name="Berriman M."/>
            <person name="Jones J.T."/>
            <person name="Urwin P.E."/>
        </authorList>
    </citation>
    <scope>NUCLEOTIDE SEQUENCE [LARGE SCALE GENOMIC DNA]</scope>
    <source>
        <strain evidence="5">Lindley</strain>
    </source>
</reference>
<dbReference type="PANTHER" id="PTHR24637">
    <property type="entry name" value="COLLAGEN"/>
    <property type="match status" value="1"/>
</dbReference>
<dbReference type="Pfam" id="PF01484">
    <property type="entry name" value="Col_cuticle_N"/>
    <property type="match status" value="1"/>
</dbReference>
<organism evidence="5 6">
    <name type="scientific">Globodera pallida</name>
    <name type="common">Potato cyst nematode worm</name>
    <name type="synonym">Heterodera pallida</name>
    <dbReference type="NCBI Taxonomy" id="36090"/>
    <lineage>
        <taxon>Eukaryota</taxon>
        <taxon>Metazoa</taxon>
        <taxon>Ecdysozoa</taxon>
        <taxon>Nematoda</taxon>
        <taxon>Chromadorea</taxon>
        <taxon>Rhabditida</taxon>
        <taxon>Tylenchina</taxon>
        <taxon>Tylenchomorpha</taxon>
        <taxon>Tylenchoidea</taxon>
        <taxon>Heteroderidae</taxon>
        <taxon>Heteroderinae</taxon>
        <taxon>Globodera</taxon>
    </lineage>
</organism>
<evidence type="ECO:0000256" key="2">
    <source>
        <dbReference type="SAM" id="MobiDB-lite"/>
    </source>
</evidence>
<dbReference type="GO" id="GO:0042302">
    <property type="term" value="F:structural constituent of cuticle"/>
    <property type="evidence" value="ECO:0007669"/>
    <property type="project" value="InterPro"/>
</dbReference>
<name>A0A183CDX8_GLOPA</name>
<keyword evidence="5" id="KW-1185">Reference proteome</keyword>